<dbReference type="GO" id="GO:0031241">
    <property type="term" value="C:periplasmic side of cell outer membrane"/>
    <property type="evidence" value="ECO:0007669"/>
    <property type="project" value="TreeGrafter"/>
</dbReference>
<keyword evidence="4" id="KW-1185">Reference proteome</keyword>
<dbReference type="AlphaFoldDB" id="C0QAM6"/>
<dbReference type="InterPro" id="IPR014094">
    <property type="entry name" value="LpoB"/>
</dbReference>
<evidence type="ECO:0000256" key="2">
    <source>
        <dbReference type="SAM" id="SignalP"/>
    </source>
</evidence>
<dbReference type="OrthoDB" id="9803653at2"/>
<dbReference type="KEGG" id="dat:HRM2_37510"/>
<evidence type="ECO:0000313" key="4">
    <source>
        <dbReference type="Proteomes" id="UP000000442"/>
    </source>
</evidence>
<reference evidence="3 4" key="1">
    <citation type="journal article" date="2009" name="Environ. Microbiol.">
        <title>Genome sequence of Desulfobacterium autotrophicum HRM2, a marine sulfate reducer oxidizing organic carbon completely to carbon dioxide.</title>
        <authorList>
            <person name="Strittmatter A.W."/>
            <person name="Liesegang H."/>
            <person name="Rabus R."/>
            <person name="Decker I."/>
            <person name="Amann J."/>
            <person name="Andres S."/>
            <person name="Henne A."/>
            <person name="Fricke W.F."/>
            <person name="Martinez-Arias R."/>
            <person name="Bartels D."/>
            <person name="Goesmann A."/>
            <person name="Krause L."/>
            <person name="Puehler A."/>
            <person name="Klenk H.P."/>
            <person name="Richter M."/>
            <person name="Schuler M."/>
            <person name="Gloeckner F.O."/>
            <person name="Meyerdierks A."/>
            <person name="Gottschalk G."/>
            <person name="Amann R."/>
        </authorList>
    </citation>
    <scope>NUCLEOTIDE SEQUENCE [LARGE SCALE GENOMIC DNA]</scope>
    <source>
        <strain evidence="4">ATCC 43914 / DSM 3382 / HRM2</strain>
    </source>
</reference>
<dbReference type="PANTHER" id="PTHR40593:SF1">
    <property type="entry name" value="PENICILLIN-BINDING PROTEIN ACTIVATOR LPOB"/>
    <property type="match status" value="1"/>
</dbReference>
<feature type="signal peptide" evidence="2">
    <location>
        <begin position="1"/>
        <end position="25"/>
    </location>
</feature>
<dbReference type="HOGENOM" id="CLU_1342525_0_0_7"/>
<dbReference type="EMBL" id="CP001087">
    <property type="protein sequence ID" value="ACN16809.1"/>
    <property type="molecule type" value="Genomic_DNA"/>
</dbReference>
<accession>C0QAM6</accession>
<dbReference type="STRING" id="177437.HRM2_37510"/>
<dbReference type="PROSITE" id="PS51257">
    <property type="entry name" value="PROKAR_LIPOPROTEIN"/>
    <property type="match status" value="1"/>
</dbReference>
<sequence length="204" mass="23201">MKKNCLSVLMLVTCFAVFTMVGCGATTRNLNPKDEIHYGASYDFSDKKQIVERLVTPLLGAPLFPVQASKPILIVYPVVNETSEHISTGGITDEIRMKLIQSGKFRFINETQRKNIQKETRYQSRGYVDPSMRVDQGRQLGADYILSGTLRSIKKDQPRQWRLNKSERIYYSLDMTLTDLTTGEIVYADQAELAREASRPVIGW</sequence>
<evidence type="ECO:0000256" key="1">
    <source>
        <dbReference type="NCBIfam" id="TIGR02722"/>
    </source>
</evidence>
<dbReference type="eggNOG" id="COG3417">
    <property type="taxonomic scope" value="Bacteria"/>
</dbReference>
<dbReference type="GO" id="GO:0030234">
    <property type="term" value="F:enzyme regulator activity"/>
    <property type="evidence" value="ECO:0007669"/>
    <property type="project" value="TreeGrafter"/>
</dbReference>
<name>C0QAM6_DESAH</name>
<evidence type="ECO:0000313" key="3">
    <source>
        <dbReference type="EMBL" id="ACN16809.1"/>
    </source>
</evidence>
<organism evidence="3 4">
    <name type="scientific">Desulforapulum autotrophicum (strain ATCC 43914 / DSM 3382 / VKM B-1955 / HRM2)</name>
    <name type="common">Desulfobacterium autotrophicum</name>
    <dbReference type="NCBI Taxonomy" id="177437"/>
    <lineage>
        <taxon>Bacteria</taxon>
        <taxon>Pseudomonadati</taxon>
        <taxon>Thermodesulfobacteriota</taxon>
        <taxon>Desulfobacteria</taxon>
        <taxon>Desulfobacterales</taxon>
        <taxon>Desulfobacteraceae</taxon>
        <taxon>Desulforapulum</taxon>
    </lineage>
</organism>
<protein>
    <recommendedName>
        <fullName evidence="1">Penicillin-binding protein activator LpoB</fullName>
    </recommendedName>
</protein>
<dbReference type="NCBIfam" id="TIGR02722">
    <property type="entry name" value="lp"/>
    <property type="match status" value="1"/>
</dbReference>
<gene>
    <name evidence="3" type="ordered locus">HRM2_37510</name>
</gene>
<dbReference type="Pfam" id="PF13036">
    <property type="entry name" value="LpoB"/>
    <property type="match status" value="1"/>
</dbReference>
<dbReference type="Proteomes" id="UP000000442">
    <property type="component" value="Chromosome"/>
</dbReference>
<dbReference type="GO" id="GO:0009252">
    <property type="term" value="P:peptidoglycan biosynthetic process"/>
    <property type="evidence" value="ECO:0007669"/>
    <property type="project" value="TreeGrafter"/>
</dbReference>
<proteinExistence type="predicted"/>
<dbReference type="RefSeq" id="WP_015905555.1">
    <property type="nucleotide sequence ID" value="NC_012108.1"/>
</dbReference>
<keyword evidence="2" id="KW-0732">Signal</keyword>
<feature type="chain" id="PRO_5002902026" description="Penicillin-binding protein activator LpoB" evidence="2">
    <location>
        <begin position="26"/>
        <end position="204"/>
    </location>
</feature>
<dbReference type="Gene3D" id="3.40.50.10610">
    <property type="entry name" value="ABC-type transport auxiliary lipoprotein component"/>
    <property type="match status" value="1"/>
</dbReference>
<dbReference type="PANTHER" id="PTHR40593">
    <property type="entry name" value="PENICILLIN-BINDING PROTEIN ACTIVATOR LPOB"/>
    <property type="match status" value="1"/>
</dbReference>